<feature type="coiled-coil region" evidence="2">
    <location>
        <begin position="227"/>
        <end position="272"/>
    </location>
</feature>
<feature type="region of interest" description="Disordered" evidence="3">
    <location>
        <begin position="766"/>
        <end position="793"/>
    </location>
</feature>
<reference evidence="4" key="1">
    <citation type="journal article" date="2023" name="Mol. Biol. Evol.">
        <title>Third-Generation Sequencing Reveals the Adaptive Role of the Epigenome in Three Deep-Sea Polychaetes.</title>
        <authorList>
            <person name="Perez M."/>
            <person name="Aroh O."/>
            <person name="Sun Y."/>
            <person name="Lan Y."/>
            <person name="Juniper S.K."/>
            <person name="Young C.R."/>
            <person name="Angers B."/>
            <person name="Qian P.Y."/>
        </authorList>
    </citation>
    <scope>NUCLEOTIDE SEQUENCE</scope>
    <source>
        <strain evidence="4">P08H-3</strain>
    </source>
</reference>
<evidence type="ECO:0000313" key="4">
    <source>
        <dbReference type="EMBL" id="KAK2168873.1"/>
    </source>
</evidence>
<dbReference type="GO" id="GO:0000175">
    <property type="term" value="F:3'-5'-RNA exonuclease activity"/>
    <property type="evidence" value="ECO:0007669"/>
    <property type="project" value="InterPro"/>
</dbReference>
<evidence type="ECO:0000256" key="3">
    <source>
        <dbReference type="SAM" id="MobiDB-lite"/>
    </source>
</evidence>
<accession>A0AAD9KC07</accession>
<evidence type="ECO:0000256" key="1">
    <source>
        <dbReference type="ARBA" id="ARBA00022722"/>
    </source>
</evidence>
<evidence type="ECO:0000256" key="2">
    <source>
        <dbReference type="SAM" id="Coils"/>
    </source>
</evidence>
<organism evidence="4 5">
    <name type="scientific">Paralvinella palmiformis</name>
    <dbReference type="NCBI Taxonomy" id="53620"/>
    <lineage>
        <taxon>Eukaryota</taxon>
        <taxon>Metazoa</taxon>
        <taxon>Spiralia</taxon>
        <taxon>Lophotrochozoa</taxon>
        <taxon>Annelida</taxon>
        <taxon>Polychaeta</taxon>
        <taxon>Sedentaria</taxon>
        <taxon>Canalipalpata</taxon>
        <taxon>Terebellida</taxon>
        <taxon>Terebelliformia</taxon>
        <taxon>Alvinellidae</taxon>
        <taxon>Paralvinella</taxon>
    </lineage>
</organism>
<dbReference type="PANTHER" id="PTHR11046:SF25">
    <property type="match status" value="1"/>
</dbReference>
<name>A0AAD9KC07_9ANNE</name>
<dbReference type="EMBL" id="JAODUP010000013">
    <property type="protein sequence ID" value="KAK2168873.1"/>
    <property type="molecule type" value="Genomic_DNA"/>
</dbReference>
<keyword evidence="2" id="KW-0175">Coiled coil</keyword>
<comment type="caution">
    <text evidence="4">The sequence shown here is derived from an EMBL/GenBank/DDBJ whole genome shotgun (WGS) entry which is preliminary data.</text>
</comment>
<protein>
    <submittedName>
        <fullName evidence="4">Uncharacterized protein</fullName>
    </submittedName>
</protein>
<keyword evidence="5" id="KW-1185">Reference proteome</keyword>
<feature type="region of interest" description="Disordered" evidence="3">
    <location>
        <begin position="193"/>
        <end position="213"/>
    </location>
</feature>
<sequence>MILGFIAEKNLHFTDVPDLVELIKTLAKDGEALFQMFNRGKGPKATCKHIAALTYALDDFVREFVRKENEESLTEQLQRWNQPRPTKIPSVPEYEMHFEKKKMNRQTHEISGWHISRYSLNNSCDCDNIAVSELLNDLQNYEISGKKQVGLLKVVPPNQVIATDWIFAHHVCSVMPVLSLVLSQGYLHWQKDGTRDQSNSDPNWIGDPQGDGEASLKSTITWVRSKLRDAKKQAKNKDKEIKELKEEKGSIISKLQEKLDSAEKRVRKEQKMKSYYKVCSLPHNTYYSNETRQLKFDLILAKSRVSEIEDLLVKQRDSVGPVPLHEDNAFTDGDVLPLGFRRVAKEDATSITNNTKLELQEICDIHKEVQVEGQTVVDKDFMLVLVDKLSFVMSDRAANEKKSFHQINKWVQQELNRANLPPTIVAENVPVRMVRMASELLGPNGDEKCGIRGKWIADCRTRHVMSVIGDYRDNRFNGLFQVSAQLIHHMDDILSLEKKLKADINLKVKSLFLDLKDSRGVMMLQAHDIAYLTVTEPCWRLTLSKYTKYLELFRHIQPFYMNLVHYTDHPEDLLHTDTSSIPEFPPNRQHPLYATAMTIRHPDRQDILLQTLSKLTVGFVQTIRNQLTDFLEGGKFPAPSSDEALRRTAGSGVDNLARERNFGSLDASQKRHRHATLHYHSTILMLKHNRGELQKWLELMPARRRTYLWDKAKKHGKWLREKHRRDAAVQKHLKEKQLEDDEAAKKRKWVKQIVKKAKAAKLQCVKAKGQQKINRRAGKKNTRKSRRKGGINKEDIDVPLPDIELEMKVDKWVAVAFENGWFPGKIYETLLSKYAHCNVII</sequence>
<keyword evidence="1" id="KW-0540">Nuclease</keyword>
<dbReference type="Proteomes" id="UP001208570">
    <property type="component" value="Unassembled WGS sequence"/>
</dbReference>
<dbReference type="InterPro" id="IPR022894">
    <property type="entry name" value="Oligoribonuclease"/>
</dbReference>
<evidence type="ECO:0000313" key="5">
    <source>
        <dbReference type="Proteomes" id="UP001208570"/>
    </source>
</evidence>
<gene>
    <name evidence="4" type="ORF">LSH36_13g00014</name>
</gene>
<dbReference type="AlphaFoldDB" id="A0AAD9KC07"/>
<proteinExistence type="predicted"/>
<feature type="compositionally biased region" description="Basic residues" evidence="3">
    <location>
        <begin position="773"/>
        <end position="790"/>
    </location>
</feature>
<keyword evidence="1" id="KW-0378">Hydrolase</keyword>
<dbReference type="PANTHER" id="PTHR11046">
    <property type="entry name" value="OLIGORIBONUCLEASE, MITOCHONDRIAL"/>
    <property type="match status" value="1"/>
</dbReference>